<dbReference type="Pfam" id="PF00043">
    <property type="entry name" value="GST_C"/>
    <property type="match status" value="1"/>
</dbReference>
<dbReference type="PANTHER" id="PTHR43969:SF9">
    <property type="entry name" value="GLUTATHIONE S TRANSFERASE D10, ISOFORM A-RELATED"/>
    <property type="match status" value="1"/>
</dbReference>
<dbReference type="InterPro" id="IPR004045">
    <property type="entry name" value="Glutathione_S-Trfase_N"/>
</dbReference>
<dbReference type="SFLD" id="SFLDG00358">
    <property type="entry name" value="Main_(cytGST)"/>
    <property type="match status" value="1"/>
</dbReference>
<proteinExistence type="predicted"/>
<dbReference type="FunFam" id="1.20.1050.10:FF:000007">
    <property type="entry name" value="Glutathione S-transferase 1-1"/>
    <property type="match status" value="1"/>
</dbReference>
<feature type="domain" description="GST C-terminal" evidence="3">
    <location>
        <begin position="89"/>
        <end position="212"/>
    </location>
</feature>
<sequence length="221" mass="24488">MAPTLYYCDPSCPSRGALLTAHSVPAAKVALKSISLFNKEHLTPEFIKINPQHTVPVLTDGDLTICDSHVISTYLVEKYAPDDSLYPKDLKARTLVDQRLYFDAATLFPKIRGICFPVLFRGKTTVDADLKEGIHDGLSFLEKYLEGKPWVAGDKMTIADFACVASVTSVVELKFDMSKYPNVNAWLSRCEKEIPGYAEFNDKGAKQLGNAVLSKLQPNQI</sequence>
<dbReference type="PANTHER" id="PTHR43969">
    <property type="entry name" value="GLUTATHIONE S TRANSFERASE D10, ISOFORM A-RELATED"/>
    <property type="match status" value="1"/>
</dbReference>
<name>A0AAD8E4W8_DIPPU</name>
<dbReference type="InterPro" id="IPR004046">
    <property type="entry name" value="GST_C"/>
</dbReference>
<gene>
    <name evidence="4" type="ORF">L9F63_006529</name>
</gene>
<feature type="domain" description="GST N-terminal" evidence="2">
    <location>
        <begin position="1"/>
        <end position="83"/>
    </location>
</feature>
<evidence type="ECO:0000256" key="1">
    <source>
        <dbReference type="ARBA" id="ARBA00011738"/>
    </source>
</evidence>
<dbReference type="Pfam" id="PF13417">
    <property type="entry name" value="GST_N_3"/>
    <property type="match status" value="1"/>
</dbReference>
<organism evidence="4 5">
    <name type="scientific">Diploptera punctata</name>
    <name type="common">Pacific beetle cockroach</name>
    <dbReference type="NCBI Taxonomy" id="6984"/>
    <lineage>
        <taxon>Eukaryota</taxon>
        <taxon>Metazoa</taxon>
        <taxon>Ecdysozoa</taxon>
        <taxon>Arthropoda</taxon>
        <taxon>Hexapoda</taxon>
        <taxon>Insecta</taxon>
        <taxon>Pterygota</taxon>
        <taxon>Neoptera</taxon>
        <taxon>Polyneoptera</taxon>
        <taxon>Dictyoptera</taxon>
        <taxon>Blattodea</taxon>
        <taxon>Blaberoidea</taxon>
        <taxon>Blaberidae</taxon>
        <taxon>Diplopterinae</taxon>
        <taxon>Diploptera</taxon>
    </lineage>
</organism>
<dbReference type="SUPFAM" id="SSF47616">
    <property type="entry name" value="GST C-terminal domain-like"/>
    <property type="match status" value="1"/>
</dbReference>
<evidence type="ECO:0000259" key="3">
    <source>
        <dbReference type="PROSITE" id="PS50405"/>
    </source>
</evidence>
<dbReference type="InterPro" id="IPR036249">
    <property type="entry name" value="Thioredoxin-like_sf"/>
</dbReference>
<dbReference type="SFLD" id="SFLDS00019">
    <property type="entry name" value="Glutathione_Transferase_(cytos"/>
    <property type="match status" value="1"/>
</dbReference>
<reference evidence="4" key="1">
    <citation type="journal article" date="2023" name="IScience">
        <title>Live-bearing cockroach genome reveals convergent evolutionary mechanisms linked to viviparity in insects and beyond.</title>
        <authorList>
            <person name="Fouks B."/>
            <person name="Harrison M.C."/>
            <person name="Mikhailova A.A."/>
            <person name="Marchal E."/>
            <person name="English S."/>
            <person name="Carruthers M."/>
            <person name="Jennings E.C."/>
            <person name="Chiamaka E.L."/>
            <person name="Frigard R.A."/>
            <person name="Pippel M."/>
            <person name="Attardo G.M."/>
            <person name="Benoit J.B."/>
            <person name="Bornberg-Bauer E."/>
            <person name="Tobe S.S."/>
        </authorList>
    </citation>
    <scope>NUCLEOTIDE SEQUENCE</scope>
    <source>
        <strain evidence="4">Stay&amp;Tobe</strain>
    </source>
</reference>
<dbReference type="AlphaFoldDB" id="A0AAD8E4W8"/>
<dbReference type="GO" id="GO:0006749">
    <property type="term" value="P:glutathione metabolic process"/>
    <property type="evidence" value="ECO:0007669"/>
    <property type="project" value="TreeGrafter"/>
</dbReference>
<dbReference type="Gene3D" id="1.20.1050.10">
    <property type="match status" value="1"/>
</dbReference>
<dbReference type="InterPro" id="IPR040079">
    <property type="entry name" value="Glutathione_S-Trfase"/>
</dbReference>
<evidence type="ECO:0000313" key="4">
    <source>
        <dbReference type="EMBL" id="KAJ9576911.1"/>
    </source>
</evidence>
<comment type="caution">
    <text evidence="4">The sequence shown here is derived from an EMBL/GenBank/DDBJ whole genome shotgun (WGS) entry which is preliminary data.</text>
</comment>
<dbReference type="PROSITE" id="PS50405">
    <property type="entry name" value="GST_CTER"/>
    <property type="match status" value="1"/>
</dbReference>
<dbReference type="Proteomes" id="UP001233999">
    <property type="component" value="Unassembled WGS sequence"/>
</dbReference>
<comment type="subunit">
    <text evidence="1">Homodimer.</text>
</comment>
<keyword evidence="5" id="KW-1185">Reference proteome</keyword>
<dbReference type="CDD" id="cd03177">
    <property type="entry name" value="GST_C_Delta_Epsilon"/>
    <property type="match status" value="1"/>
</dbReference>
<dbReference type="GO" id="GO:0004364">
    <property type="term" value="F:glutathione transferase activity"/>
    <property type="evidence" value="ECO:0007669"/>
    <property type="project" value="TreeGrafter"/>
</dbReference>
<dbReference type="InterPro" id="IPR010987">
    <property type="entry name" value="Glutathione-S-Trfase_C-like"/>
</dbReference>
<evidence type="ECO:0000259" key="2">
    <source>
        <dbReference type="PROSITE" id="PS50404"/>
    </source>
</evidence>
<dbReference type="InterPro" id="IPR036282">
    <property type="entry name" value="Glutathione-S-Trfase_C_sf"/>
</dbReference>
<dbReference type="EMBL" id="JASPKZ010009386">
    <property type="protein sequence ID" value="KAJ9576911.1"/>
    <property type="molecule type" value="Genomic_DNA"/>
</dbReference>
<accession>A0AAD8E4W8</accession>
<reference evidence="4" key="2">
    <citation type="submission" date="2023-05" db="EMBL/GenBank/DDBJ databases">
        <authorList>
            <person name="Fouks B."/>
        </authorList>
    </citation>
    <scope>NUCLEOTIDE SEQUENCE</scope>
    <source>
        <strain evidence="4">Stay&amp;Tobe</strain>
        <tissue evidence="4">Testes</tissue>
    </source>
</reference>
<dbReference type="SFLD" id="SFLDG01153">
    <property type="entry name" value="Main.4:_Theta-like"/>
    <property type="match status" value="1"/>
</dbReference>
<protein>
    <submittedName>
        <fullName evidence="4">Uncharacterized protein</fullName>
    </submittedName>
</protein>
<dbReference type="Gene3D" id="3.40.30.10">
    <property type="entry name" value="Glutaredoxin"/>
    <property type="match status" value="1"/>
</dbReference>
<dbReference type="FunFam" id="3.40.30.10:FF:000034">
    <property type="entry name" value="glutathione S-transferase 1"/>
    <property type="match status" value="1"/>
</dbReference>
<dbReference type="PROSITE" id="PS50404">
    <property type="entry name" value="GST_NTER"/>
    <property type="match status" value="1"/>
</dbReference>
<dbReference type="SUPFAM" id="SSF52833">
    <property type="entry name" value="Thioredoxin-like"/>
    <property type="match status" value="1"/>
</dbReference>
<evidence type="ECO:0000313" key="5">
    <source>
        <dbReference type="Proteomes" id="UP001233999"/>
    </source>
</evidence>